<dbReference type="InterPro" id="IPR029039">
    <property type="entry name" value="Flavoprotein-like_sf"/>
</dbReference>
<evidence type="ECO:0000256" key="1">
    <source>
        <dbReference type="ARBA" id="ARBA00022630"/>
    </source>
</evidence>
<proteinExistence type="predicted"/>
<evidence type="ECO:0000313" key="5">
    <source>
        <dbReference type="EMBL" id="TCO56538.1"/>
    </source>
</evidence>
<evidence type="ECO:0000259" key="4">
    <source>
        <dbReference type="Pfam" id="PF03358"/>
    </source>
</evidence>
<protein>
    <submittedName>
        <fullName evidence="5">FMN reductase</fullName>
    </submittedName>
</protein>
<dbReference type="Gene3D" id="3.40.50.360">
    <property type="match status" value="1"/>
</dbReference>
<dbReference type="InterPro" id="IPR005025">
    <property type="entry name" value="FMN_Rdtase-like_dom"/>
</dbReference>
<gene>
    <name evidence="5" type="ORF">EV192_10611</name>
</gene>
<dbReference type="PANTHER" id="PTHR43408">
    <property type="entry name" value="FMN REDUCTASE (NADPH)"/>
    <property type="match status" value="1"/>
</dbReference>
<evidence type="ECO:0000313" key="6">
    <source>
        <dbReference type="Proteomes" id="UP000295680"/>
    </source>
</evidence>
<dbReference type="GO" id="GO:0016491">
    <property type="term" value="F:oxidoreductase activity"/>
    <property type="evidence" value="ECO:0007669"/>
    <property type="project" value="UniProtKB-KW"/>
</dbReference>
<dbReference type="EMBL" id="SLWS01000006">
    <property type="protein sequence ID" value="TCO56538.1"/>
    <property type="molecule type" value="Genomic_DNA"/>
</dbReference>
<keyword evidence="6" id="KW-1185">Reference proteome</keyword>
<evidence type="ECO:0000256" key="3">
    <source>
        <dbReference type="ARBA" id="ARBA00023002"/>
    </source>
</evidence>
<keyword evidence="3" id="KW-0560">Oxidoreductase</keyword>
<reference evidence="5 6" key="1">
    <citation type="submission" date="2019-03" db="EMBL/GenBank/DDBJ databases">
        <title>Genomic Encyclopedia of Type Strains, Phase IV (KMG-IV): sequencing the most valuable type-strain genomes for metagenomic binning, comparative biology and taxonomic classification.</title>
        <authorList>
            <person name="Goeker M."/>
        </authorList>
    </citation>
    <scope>NUCLEOTIDE SEQUENCE [LARGE SCALE GENOMIC DNA]</scope>
    <source>
        <strain evidence="5 6">DSM 45934</strain>
    </source>
</reference>
<organism evidence="5 6">
    <name type="scientific">Actinocrispum wychmicini</name>
    <dbReference type="NCBI Taxonomy" id="1213861"/>
    <lineage>
        <taxon>Bacteria</taxon>
        <taxon>Bacillati</taxon>
        <taxon>Actinomycetota</taxon>
        <taxon>Actinomycetes</taxon>
        <taxon>Pseudonocardiales</taxon>
        <taxon>Pseudonocardiaceae</taxon>
        <taxon>Actinocrispum</taxon>
    </lineage>
</organism>
<accession>A0A4R2JHU9</accession>
<keyword evidence="2" id="KW-0288">FMN</keyword>
<evidence type="ECO:0000256" key="2">
    <source>
        <dbReference type="ARBA" id="ARBA00022643"/>
    </source>
</evidence>
<dbReference type="Pfam" id="PF03358">
    <property type="entry name" value="FMN_red"/>
    <property type="match status" value="1"/>
</dbReference>
<dbReference type="InterPro" id="IPR051814">
    <property type="entry name" value="NAD(P)H-dep_FMN_reductase"/>
</dbReference>
<dbReference type="AlphaFoldDB" id="A0A4R2JHU9"/>
<keyword evidence="1" id="KW-0285">Flavoprotein</keyword>
<comment type="caution">
    <text evidence="5">The sequence shown here is derived from an EMBL/GenBank/DDBJ whole genome shotgun (WGS) entry which is preliminary data.</text>
</comment>
<name>A0A4R2JHU9_9PSEU</name>
<sequence>MLVDMTVVGVVVGNPRAGSRTLRAALAVRDVLGGTAGPVIDLAEFAGELFDYGSERVAQAVEDVKGVDVLVVASPTYKASYTGLLKAFLDRFGAGSLRGVTGYPLMVAAADRHALAVEVHLKPVLAELGLSVPGPGLFLNESVFAGDLAQEVAKLLKETS</sequence>
<dbReference type="Proteomes" id="UP000295680">
    <property type="component" value="Unassembled WGS sequence"/>
</dbReference>
<dbReference type="PANTHER" id="PTHR43408:SF2">
    <property type="entry name" value="FMN REDUCTASE (NADPH)"/>
    <property type="match status" value="1"/>
</dbReference>
<feature type="domain" description="NADPH-dependent FMN reductase-like" evidence="4">
    <location>
        <begin position="8"/>
        <end position="139"/>
    </location>
</feature>
<dbReference type="SUPFAM" id="SSF52218">
    <property type="entry name" value="Flavoproteins"/>
    <property type="match status" value="1"/>
</dbReference>